<dbReference type="AlphaFoldDB" id="A0A7F8KA75"/>
<keyword evidence="2" id="KW-1185">Reference proteome</keyword>
<reference evidence="3" key="1">
    <citation type="submission" date="2025-08" db="UniProtKB">
        <authorList>
            <consortium name="RefSeq"/>
        </authorList>
    </citation>
    <scope>IDENTIFICATION</scope>
    <source>
        <tissue evidence="3">Blood</tissue>
    </source>
</reference>
<evidence type="ECO:0000313" key="3">
    <source>
        <dbReference type="RefSeq" id="XP_030618369.1"/>
    </source>
</evidence>
<feature type="region of interest" description="Disordered" evidence="1">
    <location>
        <begin position="71"/>
        <end position="193"/>
    </location>
</feature>
<feature type="region of interest" description="Disordered" evidence="1">
    <location>
        <begin position="18"/>
        <end position="42"/>
    </location>
</feature>
<accession>A0A7F8KA75</accession>
<feature type="compositionally biased region" description="Low complexity" evidence="1">
    <location>
        <begin position="149"/>
        <end position="161"/>
    </location>
</feature>
<evidence type="ECO:0000256" key="1">
    <source>
        <dbReference type="SAM" id="MobiDB-lite"/>
    </source>
</evidence>
<protein>
    <submittedName>
        <fullName evidence="3">Basic proline-rich protein-like</fullName>
    </submittedName>
</protein>
<dbReference type="Proteomes" id="UP000248483">
    <property type="component" value="Unplaced"/>
</dbReference>
<dbReference type="GeneID" id="111175295"/>
<dbReference type="InParanoid" id="A0A7F8KA75"/>
<evidence type="ECO:0000313" key="2">
    <source>
        <dbReference type="Proteomes" id="UP000248483"/>
    </source>
</evidence>
<dbReference type="KEGG" id="dle:111175295"/>
<dbReference type="RefSeq" id="XP_030618369.1">
    <property type="nucleotide sequence ID" value="XM_030762509.1"/>
</dbReference>
<feature type="region of interest" description="Disordered" evidence="1">
    <location>
        <begin position="206"/>
        <end position="246"/>
    </location>
</feature>
<sequence length="271" mass="28649">MVAFSFVGDPEALEVNPGVLGSGPGFQQPGHAAPAAHPHAVAPHPPVPGPGCFPLCCRDWSADGALRQHPRLTQVPARPGQVPTPLPRKDPGGGYLSRTSRAAGGDPPGAAPRPVLQPRAPRAKSRNGCKMDSRRRRAPPQGPPPPAPRSASEAGPRLSSGEGVGEGRRESFRYLQPPPMNAAGRGAPGRGEGSWLLASLLSRGAARAREAPCPGRREGDVDRADPRARPGPSAGDGRRRCPRWSRLGRKPARNKMVGFGLLYFFFCSLHF</sequence>
<proteinExistence type="predicted"/>
<organism evidence="2 3">
    <name type="scientific">Delphinapterus leucas</name>
    <name type="common">Beluga whale</name>
    <dbReference type="NCBI Taxonomy" id="9749"/>
    <lineage>
        <taxon>Eukaryota</taxon>
        <taxon>Metazoa</taxon>
        <taxon>Chordata</taxon>
        <taxon>Craniata</taxon>
        <taxon>Vertebrata</taxon>
        <taxon>Euteleostomi</taxon>
        <taxon>Mammalia</taxon>
        <taxon>Eutheria</taxon>
        <taxon>Laurasiatheria</taxon>
        <taxon>Artiodactyla</taxon>
        <taxon>Whippomorpha</taxon>
        <taxon>Cetacea</taxon>
        <taxon>Odontoceti</taxon>
        <taxon>Monodontidae</taxon>
        <taxon>Delphinapterus</taxon>
    </lineage>
</organism>
<feature type="compositionally biased region" description="Basic residues" evidence="1">
    <location>
        <begin position="121"/>
        <end position="138"/>
    </location>
</feature>
<feature type="compositionally biased region" description="Low complexity" evidence="1">
    <location>
        <begin position="29"/>
        <end position="42"/>
    </location>
</feature>
<feature type="compositionally biased region" description="Basic and acidic residues" evidence="1">
    <location>
        <begin position="207"/>
        <end position="228"/>
    </location>
</feature>
<gene>
    <name evidence="3" type="primary">LOC111175295</name>
</gene>
<name>A0A7F8KA75_DELLE</name>